<evidence type="ECO:0000313" key="1">
    <source>
        <dbReference type="EMBL" id="PHV69918.1"/>
    </source>
</evidence>
<evidence type="ECO:0000313" key="2">
    <source>
        <dbReference type="Proteomes" id="UP000224460"/>
    </source>
</evidence>
<accession>A0AC61DA40</accession>
<dbReference type="Proteomes" id="UP000224460">
    <property type="component" value="Unassembled WGS sequence"/>
</dbReference>
<dbReference type="EMBL" id="PEDL01000016">
    <property type="protein sequence ID" value="PHV69918.1"/>
    <property type="molecule type" value="Genomic_DNA"/>
</dbReference>
<reference evidence="1" key="1">
    <citation type="submission" date="2017-10" db="EMBL/GenBank/DDBJ databases">
        <title>Genome sequence of cellulolytic Lachnospiraceae bacterium XHS1971 isolated from hotspring sediment.</title>
        <authorList>
            <person name="Vasudevan G."/>
            <person name="Joshi A.J."/>
            <person name="Hivarkar S."/>
            <person name="Lanjekar V.B."/>
            <person name="Dhakephalkar P.K."/>
            <person name="Dagar S."/>
        </authorList>
    </citation>
    <scope>NUCLEOTIDE SEQUENCE</scope>
    <source>
        <strain evidence="1">XHS1971</strain>
    </source>
</reference>
<sequence length="449" mass="49034">MKKKWISILLSASMAALVLAGCGGASKEAAEKAPVASNQSQQKETPAAKPNTSEEPCEIYMFINSPEYADAMTELIEAYKEVAPHVTINYETTQNDYPTLLKAKINSGDIPDIFASTSGKEIDVYREYSYDLTGQPLQGTIQESVADAMKSAEEGGGLYGIAIKGNYFGIVYNKDIFEECGITSFPSTIAEMKQACETISAKGYKPFTTGFNEWWVFKHVWQHYLDAAAENAGMDVSKLVQMFEKGEAKVSDYPELYNNFFEFIDLAVKYGDDKPLETALDAEISAFGTGKAAMVVGQGAWIEADVLSVNPNIKIGFDGYPVTDKAEQCQVISGSDQSLHVYKDSKVLQPTLDFVNWWYTSDYGKEWFTNVAGVVPPIKGAAASNYAIINQGDALSSQKGAAALAVCYSTDSWHEVFGALIQDYIGGAVDKDATCTAIETRWKEIEGVQ</sequence>
<organism evidence="1 2">
    <name type="scientific">Sporanaerobium hydrogeniformans</name>
    <dbReference type="NCBI Taxonomy" id="3072179"/>
    <lineage>
        <taxon>Bacteria</taxon>
        <taxon>Bacillati</taxon>
        <taxon>Bacillota</taxon>
        <taxon>Clostridia</taxon>
        <taxon>Lachnospirales</taxon>
        <taxon>Lachnospiraceae</taxon>
        <taxon>Sporanaerobium</taxon>
    </lineage>
</organism>
<proteinExistence type="predicted"/>
<protein>
    <submittedName>
        <fullName evidence="1">Sugar ABC transporter substrate-binding protein</fullName>
    </submittedName>
</protein>
<keyword evidence="2" id="KW-1185">Reference proteome</keyword>
<comment type="caution">
    <text evidence="1">The sequence shown here is derived from an EMBL/GenBank/DDBJ whole genome shotgun (WGS) entry which is preliminary data.</text>
</comment>
<gene>
    <name evidence="1" type="ORF">CS063_13110</name>
</gene>
<name>A0AC61DA40_9FIRM</name>